<gene>
    <name evidence="1" type="ORF">GCM10009740_40290</name>
</gene>
<accession>A0ABN1ZVS4</accession>
<organism evidence="1 2">
    <name type="scientific">Terrabacter terrae</name>
    <dbReference type="NCBI Taxonomy" id="318434"/>
    <lineage>
        <taxon>Bacteria</taxon>
        <taxon>Bacillati</taxon>
        <taxon>Actinomycetota</taxon>
        <taxon>Actinomycetes</taxon>
        <taxon>Micrococcales</taxon>
        <taxon>Intrasporangiaceae</taxon>
        <taxon>Terrabacter</taxon>
    </lineage>
</organism>
<evidence type="ECO:0000313" key="1">
    <source>
        <dbReference type="EMBL" id="GAA1505615.1"/>
    </source>
</evidence>
<evidence type="ECO:0000313" key="2">
    <source>
        <dbReference type="Proteomes" id="UP001501285"/>
    </source>
</evidence>
<comment type="caution">
    <text evidence="1">The sequence shown here is derived from an EMBL/GenBank/DDBJ whole genome shotgun (WGS) entry which is preliminary data.</text>
</comment>
<keyword evidence="2" id="KW-1185">Reference proteome</keyword>
<dbReference type="EMBL" id="BAAANB010000202">
    <property type="protein sequence ID" value="GAA1505615.1"/>
    <property type="molecule type" value="Genomic_DNA"/>
</dbReference>
<dbReference type="InterPro" id="IPR015947">
    <property type="entry name" value="PUA-like_sf"/>
</dbReference>
<reference evidence="1 2" key="1">
    <citation type="journal article" date="2019" name="Int. J. Syst. Evol. Microbiol.">
        <title>The Global Catalogue of Microorganisms (GCM) 10K type strain sequencing project: providing services to taxonomists for standard genome sequencing and annotation.</title>
        <authorList>
            <consortium name="The Broad Institute Genomics Platform"/>
            <consortium name="The Broad Institute Genome Sequencing Center for Infectious Disease"/>
            <person name="Wu L."/>
            <person name="Ma J."/>
        </authorList>
    </citation>
    <scope>NUCLEOTIDE SEQUENCE [LARGE SCALE GENOMIC DNA]</scope>
    <source>
        <strain evidence="1 2">JCM 14283</strain>
    </source>
</reference>
<evidence type="ECO:0008006" key="3">
    <source>
        <dbReference type="Google" id="ProtNLM"/>
    </source>
</evidence>
<dbReference type="RefSeq" id="WP_343995159.1">
    <property type="nucleotide sequence ID" value="NZ_BAAANB010000202.1"/>
</dbReference>
<name>A0ABN1ZVS4_9MICO</name>
<sequence length="174" mass="19227">MAKQRTVDRSRLGAWLLKCNPALWDLRGLLDSGEDRITSWAVQPGYRARLVAAGDPVVLWVSGPGHQGLSRGIWGLGHATAEVEPWVETGQGRWRSASDSHGVRARVELDVRLLAEPVRDEVLRAAGIDGLEVQRQPFMANPSFVSREELAALRPLLPAWPTPSPTDRVQEVRT</sequence>
<proteinExistence type="predicted"/>
<dbReference type="SUPFAM" id="SSF88697">
    <property type="entry name" value="PUA domain-like"/>
    <property type="match status" value="1"/>
</dbReference>
<dbReference type="Proteomes" id="UP001501285">
    <property type="component" value="Unassembled WGS sequence"/>
</dbReference>
<protein>
    <recommendedName>
        <fullName evidence="3">EVE domain-containing protein</fullName>
    </recommendedName>
</protein>